<sequence>MKRLTTFFLKSLLTLVILFSFVNCPKGGGKGPLLLPPGETAETPNPDPTIRVYRGSGTVTSVPDTSTESLGSVKITQSSTARVFTIQNNGEQTLNLTSTPIVAKTGADAAQFTVDQSGTDNVLDPGETTEFSVTFSPSGSTGTKSAQLQIASNDPNTPTFILNLSGTANPAPAPDIQVKRGSTTFTSGSSVHTFTSVQENTSGTAVSFTINNIGDAALNLSTITLTGTNANQFSLDTTGISSTVAASGSTTFSVTFSPTSTGAKTATITIPSDDAGTPNYTFGLSGTGNPTPVPEMNVQRVTGSVNIADGSGSFDFGSQVENVAGSAVQFRIQNLGTAALTLSGTPIVEVTGTNSNQFEVTIQPSTSSIASAGTATFSVRFVPTSTGAKTASISIANNDSDENPYDFTITGTGTPTPAPEINLKQGSTSIASSGTYSGMADTRIGTTSATTTFTVENTGTATLNLTGGTRVVVGGTDSSLFTVASQPAATVAASGTSTFTVTFSPTSTGTKTATLTIANNDSDEGSYVINLSANGIEPSAPCFDITNQTISSNLGSIANYGGSGQTLYYSSTIPIIIGPSNPAAIYYINQPHSMTSTLFGMFSGIYNSTQTALYETRDGVGLTNFSGLLPYGTTSSQFLNLLGGSGAITITPNASQAVYFDVNSPVSFAATNASYSIVKGCHARLNEERTFTTTTGTTSTSGLSKVWTYRKKLNIRLIFVQGSYPTYTVAGLQDAVDRITSIYSQDSVKIDVQFTATSVNASEFLDLTDFEDETGTLASSLTKLYTTTGSSQNANSLNIFLTSDTSNTNYAGLLGMAAGIPGVPGIVATKKAGMIVLIEPHRTSGSAATALSAADQQFLGDTIAHEAGHFLGLFHTNERKGASSTLSMFGLNARDALIETPYCLSSQDINTDGFVSISECSGSGFTNSGASNLMFWAGDGVTPQIQLTGEQGWVLRSNPLAY</sequence>
<dbReference type="GO" id="GO:0008237">
    <property type="term" value="F:metallopeptidase activity"/>
    <property type="evidence" value="ECO:0007669"/>
    <property type="project" value="InterPro"/>
</dbReference>
<evidence type="ECO:0000313" key="8">
    <source>
        <dbReference type="EMBL" id="TGM97712.1"/>
    </source>
</evidence>
<feature type="domain" description="Abnormal spindle-like microcephaly-associated protein ASH" evidence="6">
    <location>
        <begin position="447"/>
        <end position="522"/>
    </location>
</feature>
<feature type="domain" description="Abnormal spindle-like microcephaly-associated protein ASH" evidence="6">
    <location>
        <begin position="193"/>
        <end position="277"/>
    </location>
</feature>
<keyword evidence="9" id="KW-1185">Reference proteome</keyword>
<dbReference type="NCBIfam" id="NF012200">
    <property type="entry name" value="choice_anch_D"/>
    <property type="match status" value="4"/>
</dbReference>
<dbReference type="Proteomes" id="UP000297241">
    <property type="component" value="Unassembled WGS sequence"/>
</dbReference>
<evidence type="ECO:0000313" key="9">
    <source>
        <dbReference type="Proteomes" id="UP000297241"/>
    </source>
</evidence>
<comment type="caution">
    <text evidence="8">The sequence shown here is derived from an EMBL/GenBank/DDBJ whole genome shotgun (WGS) entry which is preliminary data.</text>
</comment>
<evidence type="ECO:0000256" key="3">
    <source>
        <dbReference type="ARBA" id="ARBA00022490"/>
    </source>
</evidence>
<dbReference type="Pfam" id="PF22544">
    <property type="entry name" value="HYDIN_VesB_CFA65-like_Ig"/>
    <property type="match status" value="1"/>
</dbReference>
<evidence type="ECO:0000259" key="7">
    <source>
        <dbReference type="Pfam" id="PF22544"/>
    </source>
</evidence>
<dbReference type="InterPro" id="IPR053879">
    <property type="entry name" value="HYDIN_VesB_CFA65-like_Ig"/>
</dbReference>
<dbReference type="InterPro" id="IPR013783">
    <property type="entry name" value="Ig-like_fold"/>
</dbReference>
<dbReference type="AlphaFoldDB" id="A0A4Z1AAU6"/>
<dbReference type="OrthoDB" id="337801at2"/>
<keyword evidence="3" id="KW-0963">Cytoplasm</keyword>
<dbReference type="Pfam" id="PF15780">
    <property type="entry name" value="ASH"/>
    <property type="match status" value="2"/>
</dbReference>
<dbReference type="GO" id="GO:0005737">
    <property type="term" value="C:cytoplasm"/>
    <property type="evidence" value="ECO:0007669"/>
    <property type="project" value="UniProtKB-SubCell"/>
</dbReference>
<evidence type="ECO:0000256" key="4">
    <source>
        <dbReference type="ARBA" id="ARBA00023069"/>
    </source>
</evidence>
<evidence type="ECO:0000256" key="5">
    <source>
        <dbReference type="ARBA" id="ARBA00023273"/>
    </source>
</evidence>
<keyword evidence="5" id="KW-0966">Cell projection</keyword>
<dbReference type="InterPro" id="IPR031549">
    <property type="entry name" value="ASH"/>
</dbReference>
<dbReference type="SUPFAM" id="SSF55486">
    <property type="entry name" value="Metalloproteases ('zincins'), catalytic domain"/>
    <property type="match status" value="1"/>
</dbReference>
<dbReference type="PANTHER" id="PTHR37833">
    <property type="entry name" value="LIPOPROTEIN-RELATED"/>
    <property type="match status" value="1"/>
</dbReference>
<organism evidence="8 9">
    <name type="scientific">Leptospira dzoumogneensis</name>
    <dbReference type="NCBI Taxonomy" id="2484904"/>
    <lineage>
        <taxon>Bacteria</taxon>
        <taxon>Pseudomonadati</taxon>
        <taxon>Spirochaetota</taxon>
        <taxon>Spirochaetia</taxon>
        <taxon>Leptospirales</taxon>
        <taxon>Leptospiraceae</taxon>
        <taxon>Leptospira</taxon>
    </lineage>
</organism>
<evidence type="ECO:0000256" key="2">
    <source>
        <dbReference type="ARBA" id="ARBA00004496"/>
    </source>
</evidence>
<proteinExistence type="predicted"/>
<accession>A0A4Z1AAU6</accession>
<comment type="subcellular location">
    <subcellularLocation>
        <location evidence="1">Cell projection</location>
        <location evidence="1">Cilium</location>
    </subcellularLocation>
    <subcellularLocation>
        <location evidence="2">Cytoplasm</location>
    </subcellularLocation>
</comment>
<dbReference type="Gene3D" id="3.40.390.10">
    <property type="entry name" value="Collagenase (Catalytic Domain)"/>
    <property type="match status" value="1"/>
</dbReference>
<feature type="domain" description="HYDIN/VesB/CFA65-like Ig-like" evidence="7">
    <location>
        <begin position="70"/>
        <end position="166"/>
    </location>
</feature>
<dbReference type="PANTHER" id="PTHR37833:SF1">
    <property type="entry name" value="SIGNAL PEPTIDE PROTEIN"/>
    <property type="match status" value="1"/>
</dbReference>
<dbReference type="Gene3D" id="2.60.40.10">
    <property type="entry name" value="Immunoglobulins"/>
    <property type="match status" value="4"/>
</dbReference>
<reference evidence="8" key="1">
    <citation type="journal article" date="2019" name="PLoS Negl. Trop. Dis.">
        <title>Revisiting the worldwide diversity of Leptospira species in the environment.</title>
        <authorList>
            <person name="Vincent A.T."/>
            <person name="Schiettekatte O."/>
            <person name="Bourhy P."/>
            <person name="Veyrier F.J."/>
            <person name="Picardeau M."/>
        </authorList>
    </citation>
    <scope>NUCLEOTIDE SEQUENCE [LARGE SCALE GENOMIC DNA]</scope>
    <source>
        <strain evidence="8">201601113</strain>
    </source>
</reference>
<protein>
    <submittedName>
        <fullName evidence="8">Choice-of-anchor D domain-containing protein</fullName>
    </submittedName>
</protein>
<keyword evidence="4" id="KW-0969">Cilium</keyword>
<name>A0A4Z1AAU6_9LEPT</name>
<dbReference type="InterPro" id="IPR024079">
    <property type="entry name" value="MetalloPept_cat_dom_sf"/>
</dbReference>
<gene>
    <name evidence="8" type="ORF">EHR06_16465</name>
</gene>
<evidence type="ECO:0000256" key="1">
    <source>
        <dbReference type="ARBA" id="ARBA00004138"/>
    </source>
</evidence>
<dbReference type="RefSeq" id="WP_135757981.1">
    <property type="nucleotide sequence ID" value="NZ_RQHS01000019.1"/>
</dbReference>
<evidence type="ECO:0000259" key="6">
    <source>
        <dbReference type="Pfam" id="PF15780"/>
    </source>
</evidence>
<dbReference type="InterPro" id="IPR017868">
    <property type="entry name" value="Filamin/ABP280_repeat-like"/>
</dbReference>
<dbReference type="EMBL" id="RQHS01000019">
    <property type="protein sequence ID" value="TGM97712.1"/>
    <property type="molecule type" value="Genomic_DNA"/>
</dbReference>
<dbReference type="PROSITE" id="PS50194">
    <property type="entry name" value="FILAMIN_REPEAT"/>
    <property type="match status" value="1"/>
</dbReference>